<name>A0A131Z6Q5_RHIAP</name>
<proteinExistence type="predicted"/>
<keyword evidence="1" id="KW-0732">Signal</keyword>
<dbReference type="EMBL" id="GEDV01002097">
    <property type="protein sequence ID" value="JAP86460.1"/>
    <property type="molecule type" value="Transcribed_RNA"/>
</dbReference>
<reference evidence="2" key="1">
    <citation type="journal article" date="2016" name="Ticks Tick Borne Dis.">
        <title>De novo assembly and annotation of the salivary gland transcriptome of Rhipicephalus appendiculatus male and female ticks during blood feeding.</title>
        <authorList>
            <person name="de Castro M.H."/>
            <person name="de Klerk D."/>
            <person name="Pienaar R."/>
            <person name="Latif A.A."/>
            <person name="Rees D.J."/>
            <person name="Mans B.J."/>
        </authorList>
    </citation>
    <scope>NUCLEOTIDE SEQUENCE</scope>
    <source>
        <tissue evidence="2">Salivary glands</tissue>
    </source>
</reference>
<accession>A0A131Z6Q5</accession>
<protein>
    <submittedName>
        <fullName evidence="2">Lipocalin</fullName>
    </submittedName>
</protein>
<sequence>MTHYCASIFTLLILQGAFLGFVAYDQGYANVHIAAFSDLLYMLNTSQKIYIFARTARDYKTFNKQEYTYYTKVSLNETDYEFNLFVPPHSRRNRRNADNMTELGGVRPFRLHAKLGNNTEKPAFPGPYMKVENWPGKPNLTKILWQYSYTGQCGIFFFWLYGQRYCELDIREEGLPGPKTHDIYHECQTMYRYTCEYNFTLPVGYNISVH</sequence>
<organism evidence="2">
    <name type="scientific">Rhipicephalus appendiculatus</name>
    <name type="common">Brown ear tick</name>
    <dbReference type="NCBI Taxonomy" id="34631"/>
    <lineage>
        <taxon>Eukaryota</taxon>
        <taxon>Metazoa</taxon>
        <taxon>Ecdysozoa</taxon>
        <taxon>Arthropoda</taxon>
        <taxon>Chelicerata</taxon>
        <taxon>Arachnida</taxon>
        <taxon>Acari</taxon>
        <taxon>Parasitiformes</taxon>
        <taxon>Ixodida</taxon>
        <taxon>Ixodoidea</taxon>
        <taxon>Ixodidae</taxon>
        <taxon>Rhipicephalinae</taxon>
        <taxon>Rhipicephalus</taxon>
        <taxon>Rhipicephalus</taxon>
    </lineage>
</organism>
<evidence type="ECO:0000313" key="2">
    <source>
        <dbReference type="EMBL" id="JAP86460.1"/>
    </source>
</evidence>
<evidence type="ECO:0000256" key="1">
    <source>
        <dbReference type="SAM" id="SignalP"/>
    </source>
</evidence>
<feature type="chain" id="PRO_5007286934" evidence="1">
    <location>
        <begin position="25"/>
        <end position="210"/>
    </location>
</feature>
<feature type="signal peptide" evidence="1">
    <location>
        <begin position="1"/>
        <end position="24"/>
    </location>
</feature>
<dbReference type="AlphaFoldDB" id="A0A131Z6Q5"/>